<sequence>MLNFFNSGPSANSTSGRGGSGAGSSSATLEGREDGIPTAAKGTNSGASANAATASKGLLAKGKSGAGTSKSSLSRPTGSSVVVTTVVKKKVIPAAHSATVAAAAAAGRSKLSSAAAASSASTNALSEAYRRRIAQDRERIAREKAIKERAGREAAHQQLHAKKRRKLDDDEDGSDSSSTSTSPGKRRVNGGSTPASASRHASRAHSPVGALFSSEASSSSSLSDADGQPQNASTHKLRRKYTSGSSLLQGYKKLGREGVAATYAVAREDLVEELPFREACKARGGQKRIISSKELVELSGRSKYGKFFRDLPAEPLATLEYPSVDASETFLLLCPKTTDEYDPIAELLRTVYAIAAGGFLTPQQREEMFGNLDDLQVSSTAGLQLTAAQLAAGPASSVRRSATPGSREGSMVPMPSAAGEEASPSATSTLEDTSSPRGAVGSTAMARHVSCNVQGGSGEQDSILRSFTKARNRRDGPLFMRTLARFNSALLSLKQSGAIVANLRSQMTRTGVPEAVWRVIHDQCYARAVGPQVEELGRYAAFSDNVYGELLPRFMSEIAQLTQLKPDSVFLDLGSGVGNLLIQTALQTGCKALGCEIMNKPSEFADRQLQEARTRWCMWALRGGEMDSWKGDFCDDVKVRKALSEADVVLVNNYAFLPQTNETLSLQFLDLKDGAHVVSLKPFVPPDFRLTERTVSSPLAILRVVERMHTSGCVSWADRSGKYYIQTVDRSLVRKFYEMRQSRSVCRSASS</sequence>
<dbReference type="Gene3D" id="3.40.50.150">
    <property type="entry name" value="Vaccinia Virus protein VP39"/>
    <property type="match status" value="1"/>
</dbReference>
<dbReference type="InParanoid" id="A0A066VH21"/>
<dbReference type="HOGENOM" id="CLU_020139_0_0_1"/>
<evidence type="ECO:0000256" key="1">
    <source>
        <dbReference type="ARBA" id="ARBA00004123"/>
    </source>
</evidence>
<dbReference type="RefSeq" id="XP_013241491.1">
    <property type="nucleotide sequence ID" value="XM_013386037.1"/>
</dbReference>
<proteinExistence type="inferred from homology"/>
<evidence type="ECO:0000256" key="6">
    <source>
        <dbReference type="ARBA" id="ARBA00022691"/>
    </source>
</evidence>
<dbReference type="GO" id="GO:0005634">
    <property type="term" value="C:nucleus"/>
    <property type="evidence" value="ECO:0007669"/>
    <property type="project" value="UniProtKB-SubCell"/>
</dbReference>
<keyword evidence="8 11" id="KW-0539">Nucleus</keyword>
<dbReference type="Proteomes" id="UP000027361">
    <property type="component" value="Unassembled WGS sequence"/>
</dbReference>
<dbReference type="GO" id="GO:0140956">
    <property type="term" value="F:histone H3K79 trimethyltransferase activity"/>
    <property type="evidence" value="ECO:0007669"/>
    <property type="project" value="UniProtKB-EC"/>
</dbReference>
<evidence type="ECO:0000256" key="2">
    <source>
        <dbReference type="ARBA" id="ARBA00012190"/>
    </source>
</evidence>
<comment type="miscellaneous">
    <text evidence="11">In contrast to other lysine histone methyltransferases, it does not contain a SET domain, suggesting the existence of another mechanism for methylation of lysine residues of histones.</text>
</comment>
<dbReference type="EC" id="2.1.1.360" evidence="2 11"/>
<evidence type="ECO:0000256" key="11">
    <source>
        <dbReference type="RuleBase" id="RU271113"/>
    </source>
</evidence>
<comment type="similarity">
    <text evidence="11">Belongs to the class I-like SAM-binding methyltransferase superfamily. DOT1 family.</text>
</comment>
<evidence type="ECO:0000256" key="12">
    <source>
        <dbReference type="SAM" id="MobiDB-lite"/>
    </source>
</evidence>
<dbReference type="InterPro" id="IPR029063">
    <property type="entry name" value="SAM-dependent_MTases_sf"/>
</dbReference>
<dbReference type="PROSITE" id="PS51569">
    <property type="entry name" value="DOT1"/>
    <property type="match status" value="1"/>
</dbReference>
<name>A0A066VH21_TILAU</name>
<dbReference type="GeneID" id="25263344"/>
<dbReference type="Pfam" id="PF08123">
    <property type="entry name" value="DOT1"/>
    <property type="match status" value="1"/>
</dbReference>
<keyword evidence="6 11" id="KW-0949">S-adenosyl-L-methionine</keyword>
<evidence type="ECO:0000256" key="10">
    <source>
        <dbReference type="ARBA" id="ARBA00047770"/>
    </source>
</evidence>
<dbReference type="OMA" id="GCVSWAD"/>
<comment type="function">
    <text evidence="11">Histone methyltransferase that specifically trimethylates histone H3 to form H3K79me3. This methylation is required for telomere silencing and for the pachytene checkpoint during the meiotic cell cycle by allowing the recruitment of RAD9 to double strand breaks. Nucleosomes are preferred as substrate compared to free histone.</text>
</comment>
<feature type="compositionally biased region" description="Low complexity" evidence="12">
    <location>
        <begin position="213"/>
        <end position="223"/>
    </location>
</feature>
<keyword evidence="4 11" id="KW-0489">Methyltransferase</keyword>
<comment type="caution">
    <text evidence="14">The sequence shown here is derived from an EMBL/GenBank/DDBJ whole genome shotgun (WGS) entry which is preliminary data.</text>
</comment>
<protein>
    <recommendedName>
        <fullName evidence="3 11">Histone-lysine N-methyltransferase, H3 lysine-79 specific</fullName>
        <ecNumber evidence="2 11">2.1.1.360</ecNumber>
    </recommendedName>
    <alternativeName>
        <fullName evidence="9 11">Histone H3-K79 methyltransferase</fullName>
    </alternativeName>
</protein>
<dbReference type="STRING" id="1037660.A0A066VH21"/>
<evidence type="ECO:0000259" key="13">
    <source>
        <dbReference type="PROSITE" id="PS51569"/>
    </source>
</evidence>
<feature type="region of interest" description="Disordered" evidence="12">
    <location>
        <begin position="140"/>
        <end position="241"/>
    </location>
</feature>
<dbReference type="PANTHER" id="PTHR21451">
    <property type="entry name" value="HISTONE H3 METHYLTRANSFERASE"/>
    <property type="match status" value="1"/>
</dbReference>
<dbReference type="SUPFAM" id="SSF53335">
    <property type="entry name" value="S-adenosyl-L-methionine-dependent methyltransferases"/>
    <property type="match status" value="1"/>
</dbReference>
<feature type="compositionally biased region" description="Low complexity" evidence="12">
    <location>
        <begin position="415"/>
        <end position="429"/>
    </location>
</feature>
<feature type="region of interest" description="Disordered" evidence="12">
    <location>
        <begin position="1"/>
        <end position="80"/>
    </location>
</feature>
<dbReference type="OrthoDB" id="443402at2759"/>
<keyword evidence="5 11" id="KW-0808">Transferase</keyword>
<comment type="activity regulation">
    <text evidence="11">Ubiquitination of histone H2B to form H2BK123ub1 is required for efficient DOT1 methyltransferase activity on histone H3.</text>
</comment>
<gene>
    <name evidence="14" type="ORF">K437DRAFT_249899</name>
</gene>
<evidence type="ECO:0000256" key="5">
    <source>
        <dbReference type="ARBA" id="ARBA00022679"/>
    </source>
</evidence>
<evidence type="ECO:0000256" key="4">
    <source>
        <dbReference type="ARBA" id="ARBA00022603"/>
    </source>
</evidence>
<comment type="catalytic activity">
    <reaction evidence="10 11">
        <text>L-lysyl(79)-[histone H3] + 3 S-adenosyl-L-methionine = N(6),N(6),N(6)-trimethyl-L-lysyl(79)-[histone H3] + 3 S-adenosyl-L-homocysteine + 3 H(+)</text>
        <dbReference type="Rhea" id="RHEA:60328"/>
        <dbReference type="Rhea" id="RHEA-COMP:15549"/>
        <dbReference type="Rhea" id="RHEA-COMP:15552"/>
        <dbReference type="ChEBI" id="CHEBI:15378"/>
        <dbReference type="ChEBI" id="CHEBI:29969"/>
        <dbReference type="ChEBI" id="CHEBI:57856"/>
        <dbReference type="ChEBI" id="CHEBI:59789"/>
        <dbReference type="ChEBI" id="CHEBI:61961"/>
        <dbReference type="EC" id="2.1.1.360"/>
    </reaction>
</comment>
<evidence type="ECO:0000313" key="15">
    <source>
        <dbReference type="Proteomes" id="UP000027361"/>
    </source>
</evidence>
<dbReference type="EMBL" id="JMSN01000087">
    <property type="protein sequence ID" value="KDN40776.1"/>
    <property type="molecule type" value="Genomic_DNA"/>
</dbReference>
<feature type="region of interest" description="Disordered" evidence="12">
    <location>
        <begin position="105"/>
        <end position="125"/>
    </location>
</feature>
<evidence type="ECO:0000256" key="3">
    <source>
        <dbReference type="ARBA" id="ARBA00020987"/>
    </source>
</evidence>
<keyword evidence="15" id="KW-1185">Reference proteome</keyword>
<dbReference type="PANTHER" id="PTHR21451:SF0">
    <property type="entry name" value="HISTONE-LYSINE N-METHYLTRANSFERASE, H3 LYSINE-79 SPECIFIC"/>
    <property type="match status" value="1"/>
</dbReference>
<organism evidence="14 15">
    <name type="scientific">Tilletiaria anomala (strain ATCC 24038 / CBS 436.72 / UBC 951)</name>
    <dbReference type="NCBI Taxonomy" id="1037660"/>
    <lineage>
        <taxon>Eukaryota</taxon>
        <taxon>Fungi</taxon>
        <taxon>Dikarya</taxon>
        <taxon>Basidiomycota</taxon>
        <taxon>Ustilaginomycotina</taxon>
        <taxon>Exobasidiomycetes</taxon>
        <taxon>Georgefischeriales</taxon>
        <taxon>Tilletiariaceae</taxon>
        <taxon>Tilletiaria</taxon>
    </lineage>
</organism>
<feature type="domain" description="DOT1" evidence="13">
    <location>
        <begin position="419"/>
        <end position="741"/>
    </location>
</feature>
<dbReference type="InterPro" id="IPR030445">
    <property type="entry name" value="H3-K79_meTrfase"/>
</dbReference>
<dbReference type="GO" id="GO:0006281">
    <property type="term" value="P:DNA repair"/>
    <property type="evidence" value="ECO:0007669"/>
    <property type="project" value="TreeGrafter"/>
</dbReference>
<dbReference type="GO" id="GO:0032259">
    <property type="term" value="P:methylation"/>
    <property type="evidence" value="ECO:0007669"/>
    <property type="project" value="UniProtKB-KW"/>
</dbReference>
<dbReference type="InterPro" id="IPR025789">
    <property type="entry name" value="DOT1_dom"/>
</dbReference>
<feature type="region of interest" description="Disordered" evidence="12">
    <location>
        <begin position="394"/>
        <end position="441"/>
    </location>
</feature>
<comment type="subcellular location">
    <subcellularLocation>
        <location evidence="1 11">Nucleus</location>
    </subcellularLocation>
</comment>
<dbReference type="FunFam" id="3.40.50.150:FF:000033">
    <property type="entry name" value="Histone-lysine N-methyltransferase, H3 lysine-79 specific"/>
    <property type="match status" value="1"/>
</dbReference>
<dbReference type="GO" id="GO:0000077">
    <property type="term" value="P:DNA damage checkpoint signaling"/>
    <property type="evidence" value="ECO:0007669"/>
    <property type="project" value="TreeGrafter"/>
</dbReference>
<evidence type="ECO:0000256" key="7">
    <source>
        <dbReference type="ARBA" id="ARBA00022853"/>
    </source>
</evidence>
<evidence type="ECO:0000256" key="9">
    <source>
        <dbReference type="ARBA" id="ARBA00029821"/>
    </source>
</evidence>
<dbReference type="AlphaFoldDB" id="A0A066VH21"/>
<keyword evidence="7 11" id="KW-0156">Chromatin regulator</keyword>
<evidence type="ECO:0000256" key="8">
    <source>
        <dbReference type="ARBA" id="ARBA00023242"/>
    </source>
</evidence>
<evidence type="ECO:0000313" key="14">
    <source>
        <dbReference type="EMBL" id="KDN40776.1"/>
    </source>
</evidence>
<accession>A0A066VH21</accession>
<reference evidence="14 15" key="1">
    <citation type="submission" date="2014-05" db="EMBL/GenBank/DDBJ databases">
        <title>Draft genome sequence of a rare smut relative, Tilletiaria anomala UBC 951.</title>
        <authorList>
            <consortium name="DOE Joint Genome Institute"/>
            <person name="Toome M."/>
            <person name="Kuo A."/>
            <person name="Henrissat B."/>
            <person name="Lipzen A."/>
            <person name="Tritt A."/>
            <person name="Yoshinaga Y."/>
            <person name="Zane M."/>
            <person name="Barry K."/>
            <person name="Grigoriev I.V."/>
            <person name="Spatafora J.W."/>
            <person name="Aimea M.C."/>
        </authorList>
    </citation>
    <scope>NUCLEOTIDE SEQUENCE [LARGE SCALE GENOMIC DNA]</scope>
    <source>
        <strain evidence="14 15">UBC 951</strain>
    </source>
</reference>
<feature type="compositionally biased region" description="Basic and acidic residues" evidence="12">
    <location>
        <begin position="140"/>
        <end position="155"/>
    </location>
</feature>
<feature type="compositionally biased region" description="Low complexity" evidence="12">
    <location>
        <begin position="38"/>
        <end position="74"/>
    </location>
</feature>